<dbReference type="RefSeq" id="WP_283412181.1">
    <property type="nucleotide sequence ID" value="NZ_FXUA01000002.1"/>
</dbReference>
<keyword evidence="3" id="KW-1185">Reference proteome</keyword>
<evidence type="ECO:0008006" key="4">
    <source>
        <dbReference type="Google" id="ProtNLM"/>
    </source>
</evidence>
<feature type="signal peptide" evidence="1">
    <location>
        <begin position="1"/>
        <end position="25"/>
    </location>
</feature>
<comment type="caution">
    <text evidence="2">The sequence shown here is derived from an EMBL/GenBank/DDBJ whole genome shotgun (WGS) entry which is preliminary data.</text>
</comment>
<evidence type="ECO:0000313" key="3">
    <source>
        <dbReference type="Proteomes" id="UP001157915"/>
    </source>
</evidence>
<name>A0ABY1NPK1_9BACT</name>
<organism evidence="2 3">
    <name type="scientific">Algoriphagus winogradskyi</name>
    <dbReference type="NCBI Taxonomy" id="237017"/>
    <lineage>
        <taxon>Bacteria</taxon>
        <taxon>Pseudomonadati</taxon>
        <taxon>Bacteroidota</taxon>
        <taxon>Cytophagia</taxon>
        <taxon>Cytophagales</taxon>
        <taxon>Cyclobacteriaceae</taxon>
        <taxon>Algoriphagus</taxon>
    </lineage>
</organism>
<dbReference type="PROSITE" id="PS51257">
    <property type="entry name" value="PROKAR_LIPOPROTEIN"/>
    <property type="match status" value="1"/>
</dbReference>
<accession>A0ABY1NPK1</accession>
<dbReference type="Proteomes" id="UP001157915">
    <property type="component" value="Unassembled WGS sequence"/>
</dbReference>
<gene>
    <name evidence="2" type="ORF">SAMN06265367_102384</name>
</gene>
<proteinExistence type="predicted"/>
<dbReference type="EMBL" id="FXUA01000002">
    <property type="protein sequence ID" value="SMP14733.1"/>
    <property type="molecule type" value="Genomic_DNA"/>
</dbReference>
<evidence type="ECO:0000256" key="1">
    <source>
        <dbReference type="SAM" id="SignalP"/>
    </source>
</evidence>
<keyword evidence="1" id="KW-0732">Signal</keyword>
<evidence type="ECO:0000313" key="2">
    <source>
        <dbReference type="EMBL" id="SMP14733.1"/>
    </source>
</evidence>
<sequence length="364" mass="39511">MKIFNTKLLALVTSAMLLGACSQMATYENEDLTNSLEKADQSGFKLNPYGTSSGFENAFVAFGNEIDCETAFCIPAEREGINNWGEGKNQVRVSGQNEKTVFLQMQLTVLPNNMAYYEVSGISSKTAGKAQSAVFFSGSIGVYGFGSTTEKVGNYLQEASSVNFYYKSPEFDYSEVECGDSFDFTITETSFAEDNPVIFSGTRYLYEICSEECDDESFSYSAPVIGESDVDVIFSYNYSEEAEVSIDFTFPQIINDIPTNGSYTGADGKIYRVTGNGTVFHWTGDVSCSSENPTTFAFEGLVPDCGPSTAKDGKANIWTGAKVVAINGVELVDDPGTIDINEGEYSLKGDLDNIVYSGCPITKP</sequence>
<protein>
    <recommendedName>
        <fullName evidence="4">Lipoprotein</fullName>
    </recommendedName>
</protein>
<feature type="chain" id="PRO_5046524498" description="Lipoprotein" evidence="1">
    <location>
        <begin position="26"/>
        <end position="364"/>
    </location>
</feature>
<reference evidence="2 3" key="1">
    <citation type="submission" date="2017-05" db="EMBL/GenBank/DDBJ databases">
        <authorList>
            <person name="Varghese N."/>
            <person name="Submissions S."/>
        </authorList>
    </citation>
    <scope>NUCLEOTIDE SEQUENCE [LARGE SCALE GENOMIC DNA]</scope>
    <source>
        <strain evidence="2 3">DSM 15360</strain>
    </source>
</reference>